<name>A0A0K3CBN9_RHOTO</name>
<organism evidence="2 3">
    <name type="scientific">Rhodotorula toruloides</name>
    <name type="common">Yeast</name>
    <name type="synonym">Rhodosporidium toruloides</name>
    <dbReference type="NCBI Taxonomy" id="5286"/>
    <lineage>
        <taxon>Eukaryota</taxon>
        <taxon>Fungi</taxon>
        <taxon>Dikarya</taxon>
        <taxon>Basidiomycota</taxon>
        <taxon>Pucciniomycotina</taxon>
        <taxon>Microbotryomycetes</taxon>
        <taxon>Sporidiobolales</taxon>
        <taxon>Sporidiobolaceae</taxon>
        <taxon>Rhodotorula</taxon>
    </lineage>
</organism>
<dbReference type="Proteomes" id="UP000199069">
    <property type="component" value="Unassembled WGS sequence"/>
</dbReference>
<gene>
    <name evidence="2" type="primary">FGENESH: predicted gene_3.590</name>
    <name evidence="2" type="ORF">BN2166_0021390</name>
</gene>
<dbReference type="EMBL" id="CWKI01000003">
    <property type="protein sequence ID" value="CTR06278.1"/>
    <property type="molecule type" value="Genomic_DNA"/>
</dbReference>
<feature type="region of interest" description="Disordered" evidence="1">
    <location>
        <begin position="137"/>
        <end position="241"/>
    </location>
</feature>
<evidence type="ECO:0000256" key="1">
    <source>
        <dbReference type="SAM" id="MobiDB-lite"/>
    </source>
</evidence>
<evidence type="ECO:0000313" key="2">
    <source>
        <dbReference type="EMBL" id="CTR06278.1"/>
    </source>
</evidence>
<reference evidence="2 3" key="1">
    <citation type="submission" date="2015-07" db="EMBL/GenBank/DDBJ databases">
        <authorList>
            <person name="Cajimat M.N.B."/>
            <person name="Milazzo M.L."/>
            <person name="Fulhorst C.F."/>
        </authorList>
    </citation>
    <scope>NUCLEOTIDE SEQUENCE [LARGE SCALE GENOMIC DNA]</scope>
    <source>
        <strain evidence="2">Single colony</strain>
    </source>
</reference>
<feature type="region of interest" description="Disordered" evidence="1">
    <location>
        <begin position="1"/>
        <end position="50"/>
    </location>
</feature>
<keyword evidence="3" id="KW-1185">Reference proteome</keyword>
<evidence type="ECO:0000313" key="3">
    <source>
        <dbReference type="Proteomes" id="UP000199069"/>
    </source>
</evidence>
<dbReference type="AlphaFoldDB" id="A0A0K3CBN9"/>
<accession>A0A0K3CBN9</accession>
<feature type="compositionally biased region" description="Basic residues" evidence="1">
    <location>
        <begin position="13"/>
        <end position="23"/>
    </location>
</feature>
<sequence>MDRAITAAAPRGPTKHPPRRSDHHGHDPPPPTPTDSLDSLPRPSPPSPCLTQVARLYPAATLEADRSARPRRQRLGGRGLDRCDRLGTSLVHITFVRCVELGFSPQQESYAANFFIGRLQSGFVAAPPSGSCVKNRVSTAVEDNSNKRKKRSTASLTPKIRRPPLYRSPPPPVHRPYALPSRAHQQPYAPRSEVISYDSRTPIERGNHPSLAILRRRSDQQACSTSLPTPPLSYFPTQSYA</sequence>
<protein>
    <submittedName>
        <fullName evidence="2">Uncharacterized protein</fullName>
    </submittedName>
</protein>
<proteinExistence type="predicted"/>